<sequence>MAADWFRSKLPPFTLFMNIAHDGRRLVPFQAPTLHAVHEHRLSTLSLVPLQAAHSINIPTRTPLQTGRSHAMTPNHVAIRGTAAVLSGQRVGSHGLGRPVLQTHLASSLQRVNSSGVRRNEILTGGVAFQAAGFAGRAWIFLLGRFDEGGGLLDVRTRVLHVRLRLLGLLLLEDC</sequence>
<reference evidence="1" key="1">
    <citation type="submission" date="2021-05" db="EMBL/GenBank/DDBJ databases">
        <authorList>
            <person name="Alioto T."/>
            <person name="Alioto T."/>
            <person name="Gomez Garrido J."/>
        </authorList>
    </citation>
    <scope>NUCLEOTIDE SEQUENCE</scope>
</reference>
<dbReference type="AlphaFoldDB" id="A0A8D8ERC8"/>
<protein>
    <submittedName>
        <fullName evidence="1">(northern house mosquito) hypothetical protein</fullName>
    </submittedName>
</protein>
<dbReference type="EMBL" id="HBUE01002807">
    <property type="protein sequence ID" value="CAG6444399.1"/>
    <property type="molecule type" value="Transcribed_RNA"/>
</dbReference>
<proteinExistence type="predicted"/>
<evidence type="ECO:0000313" key="1">
    <source>
        <dbReference type="EMBL" id="CAG6444401.1"/>
    </source>
</evidence>
<name>A0A8D8ERC8_CULPI</name>
<dbReference type="EMBL" id="HBUE01002804">
    <property type="protein sequence ID" value="CAG6444397.1"/>
    <property type="molecule type" value="Transcribed_RNA"/>
</dbReference>
<accession>A0A8D8ERC8</accession>
<dbReference type="EMBL" id="HBUE01002810">
    <property type="protein sequence ID" value="CAG6444401.1"/>
    <property type="molecule type" value="Transcribed_RNA"/>
</dbReference>
<dbReference type="EMBL" id="HBUE01002805">
    <property type="protein sequence ID" value="CAG6444398.1"/>
    <property type="molecule type" value="Transcribed_RNA"/>
</dbReference>
<organism evidence="1">
    <name type="scientific">Culex pipiens</name>
    <name type="common">House mosquito</name>
    <dbReference type="NCBI Taxonomy" id="7175"/>
    <lineage>
        <taxon>Eukaryota</taxon>
        <taxon>Metazoa</taxon>
        <taxon>Ecdysozoa</taxon>
        <taxon>Arthropoda</taxon>
        <taxon>Hexapoda</taxon>
        <taxon>Insecta</taxon>
        <taxon>Pterygota</taxon>
        <taxon>Neoptera</taxon>
        <taxon>Endopterygota</taxon>
        <taxon>Diptera</taxon>
        <taxon>Nematocera</taxon>
        <taxon>Culicoidea</taxon>
        <taxon>Culicidae</taxon>
        <taxon>Culicinae</taxon>
        <taxon>Culicini</taxon>
        <taxon>Culex</taxon>
        <taxon>Culex</taxon>
    </lineage>
</organism>